<reference evidence="3" key="1">
    <citation type="submission" date="2023-10" db="EMBL/GenBank/DDBJ databases">
        <authorList>
            <person name="Chen Y."/>
            <person name="Shah S."/>
            <person name="Dougan E. K."/>
            <person name="Thang M."/>
            <person name="Chan C."/>
        </authorList>
    </citation>
    <scope>NUCLEOTIDE SEQUENCE [LARGE SCALE GENOMIC DNA]</scope>
</reference>
<keyword evidence="4" id="KW-1185">Reference proteome</keyword>
<evidence type="ECO:0008006" key="5">
    <source>
        <dbReference type="Google" id="ProtNLM"/>
    </source>
</evidence>
<dbReference type="SUPFAM" id="SSF53474">
    <property type="entry name" value="alpha/beta-Hydrolases"/>
    <property type="match status" value="1"/>
</dbReference>
<evidence type="ECO:0000256" key="2">
    <source>
        <dbReference type="SAM" id="SignalP"/>
    </source>
</evidence>
<protein>
    <recommendedName>
        <fullName evidence="5">Feruloyl esterase</fullName>
    </recommendedName>
</protein>
<feature type="region of interest" description="Disordered" evidence="1">
    <location>
        <begin position="23"/>
        <end position="50"/>
    </location>
</feature>
<feature type="region of interest" description="Disordered" evidence="1">
    <location>
        <begin position="366"/>
        <end position="395"/>
    </location>
</feature>
<feature type="chain" id="PRO_5046098408" description="Feruloyl esterase" evidence="2">
    <location>
        <begin position="19"/>
        <end position="488"/>
    </location>
</feature>
<dbReference type="EMBL" id="CAUYUJ010015181">
    <property type="protein sequence ID" value="CAK0850831.1"/>
    <property type="molecule type" value="Genomic_DNA"/>
</dbReference>
<evidence type="ECO:0000256" key="1">
    <source>
        <dbReference type="SAM" id="MobiDB-lite"/>
    </source>
</evidence>
<dbReference type="InterPro" id="IPR029058">
    <property type="entry name" value="AB_hydrolase_fold"/>
</dbReference>
<organism evidence="3 4">
    <name type="scientific">Prorocentrum cordatum</name>
    <dbReference type="NCBI Taxonomy" id="2364126"/>
    <lineage>
        <taxon>Eukaryota</taxon>
        <taxon>Sar</taxon>
        <taxon>Alveolata</taxon>
        <taxon>Dinophyceae</taxon>
        <taxon>Prorocentrales</taxon>
        <taxon>Prorocentraceae</taxon>
        <taxon>Prorocentrum</taxon>
    </lineage>
</organism>
<gene>
    <name evidence="3" type="ORF">PCOR1329_LOCUS43127</name>
</gene>
<feature type="signal peptide" evidence="2">
    <location>
        <begin position="1"/>
        <end position="18"/>
    </location>
</feature>
<evidence type="ECO:0000313" key="3">
    <source>
        <dbReference type="EMBL" id="CAK0850831.1"/>
    </source>
</evidence>
<dbReference type="Proteomes" id="UP001189429">
    <property type="component" value="Unassembled WGS sequence"/>
</dbReference>
<dbReference type="Gene3D" id="3.40.50.1820">
    <property type="entry name" value="alpha/beta hydrolase"/>
    <property type="match status" value="1"/>
</dbReference>
<name>A0ABN9TWZ7_9DINO</name>
<comment type="caution">
    <text evidence="3">The sequence shown here is derived from an EMBL/GenBank/DDBJ whole genome shotgun (WGS) entry which is preliminary data.</text>
</comment>
<evidence type="ECO:0000313" key="4">
    <source>
        <dbReference type="Proteomes" id="UP001189429"/>
    </source>
</evidence>
<sequence>MALARKAAVAALAGCAASLSVHSGQAPDPAPASTARMTTQWSETRLGPPMSVSDACSVPWNFSTQSEWKEPDPITFPHAGLGARRVMTAINGMSYQLYLPPKWNNNSLHPYPVHIDLHSHGERKWTLKNSQGFARMLARNQSTSFDNRSCWCLDSTQSYSMAYDETSSAPYYLGTTSDTGCPMADCTFADTFPGLVIMPQCWTGSATPGWTSDCLLKAKDIAASVIATFNGDADKVVVSGTSEGGVGALAFATTYKSLVSAVVVTDAPTATVAGDLDGVPVYVTGDSSHSGITGIDALVVALQARASGVTKYTRFVSAPAAADPGRSKKKQFFTLRVPQHRRAQLGHRLPLPQHLELGLPVQERRRPQCVGPGRVPPRRHGLSDGIEPAEREEKHPTHMIECSEVRADAFDRRRESPWRREPRPAACSALWRRRSEQSARTSARLVSVRTGDGTWRPRLRGRLRASCPRKMAHGHPRFHMCVPPRRPA</sequence>
<accession>A0ABN9TWZ7</accession>
<keyword evidence="2" id="KW-0732">Signal</keyword>
<proteinExistence type="predicted"/>